<dbReference type="InterPro" id="IPR018060">
    <property type="entry name" value="HTH_AraC"/>
</dbReference>
<evidence type="ECO:0000256" key="2">
    <source>
        <dbReference type="ARBA" id="ARBA00023125"/>
    </source>
</evidence>
<dbReference type="SMART" id="SM00342">
    <property type="entry name" value="HTH_ARAC"/>
    <property type="match status" value="1"/>
</dbReference>
<evidence type="ECO:0000256" key="1">
    <source>
        <dbReference type="ARBA" id="ARBA00023015"/>
    </source>
</evidence>
<feature type="domain" description="HTH araC/xylS-type" evidence="4">
    <location>
        <begin position="234"/>
        <end position="337"/>
    </location>
</feature>
<dbReference type="Pfam" id="PF14525">
    <property type="entry name" value="AraC_binding_2"/>
    <property type="match status" value="1"/>
</dbReference>
<evidence type="ECO:0000256" key="3">
    <source>
        <dbReference type="ARBA" id="ARBA00023163"/>
    </source>
</evidence>
<dbReference type="Pfam" id="PF12833">
    <property type="entry name" value="HTH_18"/>
    <property type="match status" value="1"/>
</dbReference>
<name>A0ABS8CD43_9BURK</name>
<dbReference type="PANTHER" id="PTHR46796">
    <property type="entry name" value="HTH-TYPE TRANSCRIPTIONAL ACTIVATOR RHAS-RELATED"/>
    <property type="match status" value="1"/>
</dbReference>
<dbReference type="InterPro" id="IPR009057">
    <property type="entry name" value="Homeodomain-like_sf"/>
</dbReference>
<dbReference type="Gene3D" id="1.10.10.60">
    <property type="entry name" value="Homeodomain-like"/>
    <property type="match status" value="1"/>
</dbReference>
<dbReference type="RefSeq" id="WP_226954310.1">
    <property type="nucleotide sequence ID" value="NZ_JACDXW010000004.1"/>
</dbReference>
<dbReference type="InterPro" id="IPR050204">
    <property type="entry name" value="AraC_XylS_family_regulators"/>
</dbReference>
<protein>
    <submittedName>
        <fullName evidence="5">AraC family transcriptional regulator</fullName>
    </submittedName>
</protein>
<dbReference type="SUPFAM" id="SSF46689">
    <property type="entry name" value="Homeodomain-like"/>
    <property type="match status" value="2"/>
</dbReference>
<keyword evidence="3" id="KW-0804">Transcription</keyword>
<dbReference type="EMBL" id="JACDXW010000004">
    <property type="protein sequence ID" value="MCB5363945.1"/>
    <property type="molecule type" value="Genomic_DNA"/>
</dbReference>
<proteinExistence type="predicted"/>
<keyword evidence="6" id="KW-1185">Reference proteome</keyword>
<dbReference type="InterPro" id="IPR020449">
    <property type="entry name" value="Tscrpt_reg_AraC-type_HTH"/>
</dbReference>
<organism evidence="5 6">
    <name type="scientific">Mesopusillimonas faecipullorum</name>
    <dbReference type="NCBI Taxonomy" id="2755040"/>
    <lineage>
        <taxon>Bacteria</taxon>
        <taxon>Pseudomonadati</taxon>
        <taxon>Pseudomonadota</taxon>
        <taxon>Betaproteobacteria</taxon>
        <taxon>Burkholderiales</taxon>
        <taxon>Alcaligenaceae</taxon>
        <taxon>Mesopusillimonas</taxon>
    </lineage>
</organism>
<dbReference type="PRINTS" id="PR00032">
    <property type="entry name" value="HTHARAC"/>
</dbReference>
<reference evidence="5 6" key="1">
    <citation type="submission" date="2020-07" db="EMBL/GenBank/DDBJ databases">
        <title>Pusillimonas sp. nov., isolated from poultry manure in Taiwan.</title>
        <authorList>
            <person name="Lin S.-Y."/>
            <person name="Tang Y.-S."/>
            <person name="Young C.-C."/>
        </authorList>
    </citation>
    <scope>NUCLEOTIDE SEQUENCE [LARGE SCALE GENOMIC DNA]</scope>
    <source>
        <strain evidence="5 6">CC-YST705</strain>
    </source>
</reference>
<keyword evidence="2" id="KW-0238">DNA-binding</keyword>
<gene>
    <name evidence="5" type="ORF">H0484_09325</name>
</gene>
<dbReference type="PROSITE" id="PS01124">
    <property type="entry name" value="HTH_ARAC_FAMILY_2"/>
    <property type="match status" value="1"/>
</dbReference>
<accession>A0ABS8CD43</accession>
<comment type="caution">
    <text evidence="5">The sequence shown here is derived from an EMBL/GenBank/DDBJ whole genome shotgun (WGS) entry which is preliminary data.</text>
</comment>
<dbReference type="Proteomes" id="UP000776983">
    <property type="component" value="Unassembled WGS sequence"/>
</dbReference>
<evidence type="ECO:0000313" key="6">
    <source>
        <dbReference type="Proteomes" id="UP000776983"/>
    </source>
</evidence>
<evidence type="ECO:0000313" key="5">
    <source>
        <dbReference type="EMBL" id="MCB5363945.1"/>
    </source>
</evidence>
<sequence>MNRPQPDIRISNASSPLSAFPLFHSDDLDEIRNQVARVFKPHHLRVEGVRQRPDTHMDHAPIGPDTSLNRLRYGADVLIEPDCLGDFLLVQMPLQGAAHIRCGNETIASHPGLASVLTPSLPLSMHWSSQCDQIVVRITRSALESMCGAQLGHALPRPLEFKLGMELTSPAGMGWAQLIDTLALTLALHGGKLPPLLATQFDQLLIASLLSSQPHNYSQALNAGARPAAPVHVQKAQAYLQAHCDQAVTIEDLTAYTAVSARSLYKGFKEHQGISPMAYLKLVRLQRVRERLLQAREANEVLQVTQVAMDFGFTHLGHFSQAYRQQFGETPGQTLGH</sequence>
<dbReference type="InterPro" id="IPR035418">
    <property type="entry name" value="AraC-bd_2"/>
</dbReference>
<keyword evidence="1" id="KW-0805">Transcription regulation</keyword>
<evidence type="ECO:0000259" key="4">
    <source>
        <dbReference type="PROSITE" id="PS01124"/>
    </source>
</evidence>